<dbReference type="InterPro" id="IPR001034">
    <property type="entry name" value="DeoR_HTH"/>
</dbReference>
<dbReference type="Pfam" id="PF08220">
    <property type="entry name" value="HTH_DeoR"/>
    <property type="match status" value="1"/>
</dbReference>
<keyword evidence="3" id="KW-0804">Transcription</keyword>
<comment type="caution">
    <text evidence="5">The sequence shown here is derived from an EMBL/GenBank/DDBJ whole genome shotgun (WGS) entry which is preliminary data.</text>
</comment>
<dbReference type="SUPFAM" id="SSF100950">
    <property type="entry name" value="NagB/RpiA/CoA transferase-like"/>
    <property type="match status" value="1"/>
</dbReference>
<dbReference type="EMBL" id="AYYO01000003">
    <property type="protein sequence ID" value="KRM56515.1"/>
    <property type="molecule type" value="Genomic_DNA"/>
</dbReference>
<dbReference type="PRINTS" id="PR00037">
    <property type="entry name" value="HTHLACR"/>
</dbReference>
<dbReference type="PATRIC" id="fig|1291052.5.peg.2053"/>
<dbReference type="InterPro" id="IPR036388">
    <property type="entry name" value="WH-like_DNA-bd_sf"/>
</dbReference>
<proteinExistence type="predicted"/>
<evidence type="ECO:0000259" key="4">
    <source>
        <dbReference type="PROSITE" id="PS51000"/>
    </source>
</evidence>
<keyword evidence="1" id="KW-0805">Transcription regulation</keyword>
<dbReference type="AlphaFoldDB" id="A0A0R1ZZE6"/>
<dbReference type="Gene3D" id="3.40.50.1360">
    <property type="match status" value="1"/>
</dbReference>
<dbReference type="STRING" id="1291052.FC18_GL001992"/>
<gene>
    <name evidence="5" type="ORF">FC18_GL001992</name>
</gene>
<dbReference type="InterPro" id="IPR036390">
    <property type="entry name" value="WH_DNA-bd_sf"/>
</dbReference>
<dbReference type="GO" id="GO:0003700">
    <property type="term" value="F:DNA-binding transcription factor activity"/>
    <property type="evidence" value="ECO:0007669"/>
    <property type="project" value="InterPro"/>
</dbReference>
<dbReference type="InterPro" id="IPR014036">
    <property type="entry name" value="DeoR-like_C"/>
</dbReference>
<keyword evidence="6" id="KW-1185">Reference proteome</keyword>
<evidence type="ECO:0000256" key="3">
    <source>
        <dbReference type="ARBA" id="ARBA00023163"/>
    </source>
</evidence>
<evidence type="ECO:0000256" key="2">
    <source>
        <dbReference type="ARBA" id="ARBA00023125"/>
    </source>
</evidence>
<evidence type="ECO:0000313" key="5">
    <source>
        <dbReference type="EMBL" id="KRM56515.1"/>
    </source>
</evidence>
<dbReference type="Pfam" id="PF00455">
    <property type="entry name" value="DeoRC"/>
    <property type="match status" value="1"/>
</dbReference>
<dbReference type="SUPFAM" id="SSF46785">
    <property type="entry name" value="Winged helix' DNA-binding domain"/>
    <property type="match status" value="1"/>
</dbReference>
<dbReference type="PROSITE" id="PS00894">
    <property type="entry name" value="HTH_DEOR_1"/>
    <property type="match status" value="1"/>
</dbReference>
<dbReference type="PANTHER" id="PTHR30363">
    <property type="entry name" value="HTH-TYPE TRANSCRIPTIONAL REGULATOR SRLR-RELATED"/>
    <property type="match status" value="1"/>
</dbReference>
<dbReference type="InterPro" id="IPR050313">
    <property type="entry name" value="Carb_Metab_HTH_regulators"/>
</dbReference>
<accession>A0A0R1ZZE6</accession>
<dbReference type="PROSITE" id="PS51000">
    <property type="entry name" value="HTH_DEOR_2"/>
    <property type="match status" value="1"/>
</dbReference>
<dbReference type="InterPro" id="IPR018356">
    <property type="entry name" value="Tscrpt_reg_HTH_DeoR_CS"/>
</dbReference>
<feature type="domain" description="HTH deoR-type" evidence="4">
    <location>
        <begin position="5"/>
        <end position="60"/>
    </location>
</feature>
<dbReference type="SMART" id="SM00420">
    <property type="entry name" value="HTH_DEOR"/>
    <property type="match status" value="1"/>
</dbReference>
<dbReference type="Gene3D" id="1.10.10.10">
    <property type="entry name" value="Winged helix-like DNA-binding domain superfamily/Winged helix DNA-binding domain"/>
    <property type="match status" value="1"/>
</dbReference>
<organism evidence="5 6">
    <name type="scientific">Lacticaseibacillus sharpeae JCM 1186 = DSM 20505</name>
    <dbReference type="NCBI Taxonomy" id="1291052"/>
    <lineage>
        <taxon>Bacteria</taxon>
        <taxon>Bacillati</taxon>
        <taxon>Bacillota</taxon>
        <taxon>Bacilli</taxon>
        <taxon>Lactobacillales</taxon>
        <taxon>Lactobacillaceae</taxon>
        <taxon>Lacticaseibacillus</taxon>
    </lineage>
</organism>
<keyword evidence="2" id="KW-0238">DNA-binding</keyword>
<dbReference type="InterPro" id="IPR018247">
    <property type="entry name" value="EF_Hand_1_Ca_BS"/>
</dbReference>
<dbReference type="PANTHER" id="PTHR30363:SF56">
    <property type="entry name" value="TRANSCRIPTIONAL REGULATOR, DEOR FAMILY"/>
    <property type="match status" value="1"/>
</dbReference>
<dbReference type="PROSITE" id="PS00018">
    <property type="entry name" value="EF_HAND_1"/>
    <property type="match status" value="1"/>
</dbReference>
<dbReference type="SMART" id="SM01134">
    <property type="entry name" value="DeoRC"/>
    <property type="match status" value="1"/>
</dbReference>
<dbReference type="GO" id="GO:0003677">
    <property type="term" value="F:DNA binding"/>
    <property type="evidence" value="ECO:0007669"/>
    <property type="project" value="UniProtKB-KW"/>
</dbReference>
<name>A0A0R1ZZE6_9LACO</name>
<evidence type="ECO:0000256" key="1">
    <source>
        <dbReference type="ARBA" id="ARBA00023015"/>
    </source>
</evidence>
<dbReference type="Proteomes" id="UP000051679">
    <property type="component" value="Unassembled WGS sequence"/>
</dbReference>
<reference evidence="5 6" key="1">
    <citation type="journal article" date="2015" name="Genome Announc.">
        <title>Expanding the biotechnology potential of lactobacilli through comparative genomics of 213 strains and associated genera.</title>
        <authorList>
            <person name="Sun Z."/>
            <person name="Harris H.M."/>
            <person name="McCann A."/>
            <person name="Guo C."/>
            <person name="Argimon S."/>
            <person name="Zhang W."/>
            <person name="Yang X."/>
            <person name="Jeffery I.B."/>
            <person name="Cooney J.C."/>
            <person name="Kagawa T.F."/>
            <person name="Liu W."/>
            <person name="Song Y."/>
            <person name="Salvetti E."/>
            <person name="Wrobel A."/>
            <person name="Rasinkangas P."/>
            <person name="Parkhill J."/>
            <person name="Rea M.C."/>
            <person name="O'Sullivan O."/>
            <person name="Ritari J."/>
            <person name="Douillard F.P."/>
            <person name="Paul Ross R."/>
            <person name="Yang R."/>
            <person name="Briner A.E."/>
            <person name="Felis G.E."/>
            <person name="de Vos W.M."/>
            <person name="Barrangou R."/>
            <person name="Klaenhammer T.R."/>
            <person name="Caufield P.W."/>
            <person name="Cui Y."/>
            <person name="Zhang H."/>
            <person name="O'Toole P.W."/>
        </authorList>
    </citation>
    <scope>NUCLEOTIDE SEQUENCE [LARGE SCALE GENOMIC DNA]</scope>
    <source>
        <strain evidence="5 6">DSM 20505</strain>
    </source>
</reference>
<evidence type="ECO:0000313" key="6">
    <source>
        <dbReference type="Proteomes" id="UP000051679"/>
    </source>
</evidence>
<sequence>MKVLTEERKQRILTDIDRNGVVQIRELIAQLDASESTIRRDLGELAKAGLVRRVHGGAQKISSLRDEPGVQEKATTHTTAKAAIARAAANMVADGDLIFLDAGTTTAQMIPLLQDKDVTVVTTGVDNASLLADYGIKTIMLGGTIKPLTKAIIGAQAAQQLAQYRFNSAFIGANGIHIDYGCTTPDPEEAATKRVAISQAACTYMLADASKFGSVSFAQIAPLNTTAIITDDFTAIDPAFTKLDNIKEATL</sequence>
<protein>
    <submittedName>
        <fullName evidence="5">Lactose transport regulator</fullName>
    </submittedName>
</protein>
<dbReference type="InterPro" id="IPR037171">
    <property type="entry name" value="NagB/RpiA_transferase-like"/>
</dbReference>